<accession>A0ABR2WI67</accession>
<sequence length="211" mass="23522">MLITWFPPRIMLQLSLGLLCWNVYSLALSTKEAEKVFNCTDSCVARSAMVYFNCVEGCFNMLPKKWKGHGYEYGYEYRGIPSVKVTRPTPTPNATRFKHMKVYFSPTKAIPSHTPPSKPQANQPYKDKKKSTISAQSPSEPTQLALASRPSQVIQNTEDLPSKKSTLVTNLQLNNDPLPTSPYDSKSATLASSTGFLFMVCCSLTIAYVMC</sequence>
<evidence type="ECO:0000256" key="3">
    <source>
        <dbReference type="SAM" id="SignalP"/>
    </source>
</evidence>
<keyword evidence="5" id="KW-1185">Reference proteome</keyword>
<dbReference type="Proteomes" id="UP001479436">
    <property type="component" value="Unassembled WGS sequence"/>
</dbReference>
<keyword evidence="2" id="KW-0472">Membrane</keyword>
<feature type="compositionally biased region" description="Polar residues" evidence="1">
    <location>
        <begin position="149"/>
        <end position="161"/>
    </location>
</feature>
<feature type="signal peptide" evidence="3">
    <location>
        <begin position="1"/>
        <end position="27"/>
    </location>
</feature>
<organism evidence="4 5">
    <name type="scientific">Basidiobolus ranarum</name>
    <dbReference type="NCBI Taxonomy" id="34480"/>
    <lineage>
        <taxon>Eukaryota</taxon>
        <taxon>Fungi</taxon>
        <taxon>Fungi incertae sedis</taxon>
        <taxon>Zoopagomycota</taxon>
        <taxon>Entomophthoromycotina</taxon>
        <taxon>Basidiobolomycetes</taxon>
        <taxon>Basidiobolales</taxon>
        <taxon>Basidiobolaceae</taxon>
        <taxon>Basidiobolus</taxon>
    </lineage>
</organism>
<evidence type="ECO:0000313" key="4">
    <source>
        <dbReference type="EMBL" id="KAK9761193.1"/>
    </source>
</evidence>
<reference evidence="4 5" key="1">
    <citation type="submission" date="2023-04" db="EMBL/GenBank/DDBJ databases">
        <title>Genome of Basidiobolus ranarum AG-B5.</title>
        <authorList>
            <person name="Stajich J.E."/>
            <person name="Carter-House D."/>
            <person name="Gryganskyi A."/>
        </authorList>
    </citation>
    <scope>NUCLEOTIDE SEQUENCE [LARGE SCALE GENOMIC DNA]</scope>
    <source>
        <strain evidence="4 5">AG-B5</strain>
    </source>
</reference>
<feature type="chain" id="PRO_5046265130" evidence="3">
    <location>
        <begin position="28"/>
        <end position="211"/>
    </location>
</feature>
<evidence type="ECO:0000256" key="1">
    <source>
        <dbReference type="SAM" id="MobiDB-lite"/>
    </source>
</evidence>
<keyword evidence="3" id="KW-0732">Signal</keyword>
<gene>
    <name evidence="4" type="ORF">K7432_014078</name>
</gene>
<feature type="transmembrane region" description="Helical" evidence="2">
    <location>
        <begin position="190"/>
        <end position="210"/>
    </location>
</feature>
<dbReference type="EMBL" id="JASJQH010001510">
    <property type="protein sequence ID" value="KAK9761193.1"/>
    <property type="molecule type" value="Genomic_DNA"/>
</dbReference>
<comment type="caution">
    <text evidence="4">The sequence shown here is derived from an EMBL/GenBank/DDBJ whole genome shotgun (WGS) entry which is preliminary data.</text>
</comment>
<name>A0ABR2WI67_9FUNG</name>
<evidence type="ECO:0000256" key="2">
    <source>
        <dbReference type="SAM" id="Phobius"/>
    </source>
</evidence>
<evidence type="ECO:0000313" key="5">
    <source>
        <dbReference type="Proteomes" id="UP001479436"/>
    </source>
</evidence>
<keyword evidence="2" id="KW-1133">Transmembrane helix</keyword>
<keyword evidence="2" id="KW-0812">Transmembrane</keyword>
<protein>
    <submittedName>
        <fullName evidence="4">Uncharacterized protein</fullName>
    </submittedName>
</protein>
<feature type="compositionally biased region" description="Polar residues" evidence="1">
    <location>
        <begin position="132"/>
        <end position="142"/>
    </location>
</feature>
<proteinExistence type="predicted"/>
<feature type="region of interest" description="Disordered" evidence="1">
    <location>
        <begin position="108"/>
        <end position="161"/>
    </location>
</feature>